<dbReference type="AlphaFoldDB" id="A0A0A9DDH5"/>
<proteinExistence type="predicted"/>
<feature type="compositionally biased region" description="Basic residues" evidence="1">
    <location>
        <begin position="108"/>
        <end position="117"/>
    </location>
</feature>
<sequence length="145" mass="16147">MLAWLLSRRRHACSGGAPPSKSSSCSAVRPTYSSAGHEFFRQWKMLWPLTIPAGLEMRLATPPQPQPHRPNPPRAARCRSEVQASAADVSSNTEDPRAGRPHSLPPRPRPRRSKRPARQLLMPRASPQRDRFGAGGPFRRGRDSD</sequence>
<protein>
    <submittedName>
        <fullName evidence="2">Uncharacterized protein</fullName>
    </submittedName>
</protein>
<organism evidence="2">
    <name type="scientific">Arundo donax</name>
    <name type="common">Giant reed</name>
    <name type="synonym">Donax arundinaceus</name>
    <dbReference type="NCBI Taxonomy" id="35708"/>
    <lineage>
        <taxon>Eukaryota</taxon>
        <taxon>Viridiplantae</taxon>
        <taxon>Streptophyta</taxon>
        <taxon>Embryophyta</taxon>
        <taxon>Tracheophyta</taxon>
        <taxon>Spermatophyta</taxon>
        <taxon>Magnoliopsida</taxon>
        <taxon>Liliopsida</taxon>
        <taxon>Poales</taxon>
        <taxon>Poaceae</taxon>
        <taxon>PACMAD clade</taxon>
        <taxon>Arundinoideae</taxon>
        <taxon>Arundineae</taxon>
        <taxon>Arundo</taxon>
    </lineage>
</organism>
<reference evidence="2" key="2">
    <citation type="journal article" date="2015" name="Data Brief">
        <title>Shoot transcriptome of the giant reed, Arundo donax.</title>
        <authorList>
            <person name="Barrero R.A."/>
            <person name="Guerrero F.D."/>
            <person name="Moolhuijzen P."/>
            <person name="Goolsby J.A."/>
            <person name="Tidwell J."/>
            <person name="Bellgard S.E."/>
            <person name="Bellgard M.I."/>
        </authorList>
    </citation>
    <scope>NUCLEOTIDE SEQUENCE</scope>
    <source>
        <tissue evidence="2">Shoot tissue taken approximately 20 cm above the soil surface</tissue>
    </source>
</reference>
<accession>A0A0A9DDH5</accession>
<feature type="region of interest" description="Disordered" evidence="1">
    <location>
        <begin position="58"/>
        <end position="145"/>
    </location>
</feature>
<evidence type="ECO:0000313" key="2">
    <source>
        <dbReference type="EMBL" id="JAD84743.1"/>
    </source>
</evidence>
<evidence type="ECO:0000256" key="1">
    <source>
        <dbReference type="SAM" id="MobiDB-lite"/>
    </source>
</evidence>
<feature type="compositionally biased region" description="Pro residues" evidence="1">
    <location>
        <begin position="62"/>
        <end position="73"/>
    </location>
</feature>
<reference evidence="2" key="1">
    <citation type="submission" date="2014-09" db="EMBL/GenBank/DDBJ databases">
        <authorList>
            <person name="Magalhaes I.L.F."/>
            <person name="Oliveira U."/>
            <person name="Santos F.R."/>
            <person name="Vidigal T.H.D.A."/>
            <person name="Brescovit A.D."/>
            <person name="Santos A.J."/>
        </authorList>
    </citation>
    <scope>NUCLEOTIDE SEQUENCE</scope>
    <source>
        <tissue evidence="2">Shoot tissue taken approximately 20 cm above the soil surface</tissue>
    </source>
</reference>
<name>A0A0A9DDH5_ARUDO</name>
<dbReference type="EMBL" id="GBRH01213152">
    <property type="protein sequence ID" value="JAD84743.1"/>
    <property type="molecule type" value="Transcribed_RNA"/>
</dbReference>